<evidence type="ECO:0000313" key="2">
    <source>
        <dbReference type="Proteomes" id="UP000297597"/>
    </source>
</evidence>
<organism evidence="1 2">
    <name type="scientific">Pelotomaculum propionicicum</name>
    <dbReference type="NCBI Taxonomy" id="258475"/>
    <lineage>
        <taxon>Bacteria</taxon>
        <taxon>Bacillati</taxon>
        <taxon>Bacillota</taxon>
        <taxon>Clostridia</taxon>
        <taxon>Eubacteriales</taxon>
        <taxon>Desulfotomaculaceae</taxon>
        <taxon>Pelotomaculum</taxon>
    </lineage>
</organism>
<protein>
    <submittedName>
        <fullName evidence="1">Uncharacterized protein</fullName>
    </submittedName>
</protein>
<keyword evidence="2" id="KW-1185">Reference proteome</keyword>
<name>A0A4Y7R535_9FIRM</name>
<dbReference type="RefSeq" id="WP_192903050.1">
    <property type="nucleotide sequence ID" value="NZ_QFFZ01000184.1"/>
</dbReference>
<proteinExistence type="predicted"/>
<evidence type="ECO:0000313" key="1">
    <source>
        <dbReference type="EMBL" id="TEB04124.1"/>
    </source>
</evidence>
<comment type="caution">
    <text evidence="1">The sequence shown here is derived from an EMBL/GenBank/DDBJ whole genome shotgun (WGS) entry which is preliminary data.</text>
</comment>
<reference evidence="1 2" key="1">
    <citation type="journal article" date="2018" name="Environ. Microbiol.">
        <title>Novel energy conservation strategies and behaviour of Pelotomaculum schinkii driving syntrophic propionate catabolism.</title>
        <authorList>
            <person name="Hidalgo-Ahumada C.A.P."/>
            <person name="Nobu M.K."/>
            <person name="Narihiro T."/>
            <person name="Tamaki H."/>
            <person name="Liu W.T."/>
            <person name="Kamagata Y."/>
            <person name="Stams A.J.M."/>
            <person name="Imachi H."/>
            <person name="Sousa D.Z."/>
        </authorList>
    </citation>
    <scope>NUCLEOTIDE SEQUENCE [LARGE SCALE GENOMIC DNA]</scope>
    <source>
        <strain evidence="1 2">MGP</strain>
    </source>
</reference>
<dbReference type="AlphaFoldDB" id="A0A4Y7R535"/>
<dbReference type="Proteomes" id="UP000297597">
    <property type="component" value="Unassembled WGS sequence"/>
</dbReference>
<sequence length="75" mass="8800">MLAGENAPTVAQWQACMDWAFADEFWCDKVDHLARVEGLWAKYVLQQNKKLKGKTPEEIARKEKEKAFIRSLYIR</sequence>
<gene>
    <name evidence="1" type="ORF">Pmgp_03846</name>
</gene>
<accession>A0A4Y7R535</accession>
<dbReference type="EMBL" id="QFFZ01000184">
    <property type="protein sequence ID" value="TEB04124.1"/>
    <property type="molecule type" value="Genomic_DNA"/>
</dbReference>